<dbReference type="AlphaFoldDB" id="A0A839AH23"/>
<dbReference type="InterPro" id="IPR002641">
    <property type="entry name" value="PNPLA_dom"/>
</dbReference>
<comment type="caution">
    <text evidence="6">The sequence shown here is derived from an EMBL/GenBank/DDBJ whole genome shotgun (WGS) entry which is preliminary data.</text>
</comment>
<dbReference type="GO" id="GO:0016787">
    <property type="term" value="F:hydrolase activity"/>
    <property type="evidence" value="ECO:0007669"/>
    <property type="project" value="UniProtKB-UniRule"/>
</dbReference>
<feature type="active site" description="Proton acceptor" evidence="4">
    <location>
        <position position="168"/>
    </location>
</feature>
<dbReference type="SUPFAM" id="SSF52151">
    <property type="entry name" value="FabD/lysophospholipase-like"/>
    <property type="match status" value="1"/>
</dbReference>
<dbReference type="EMBL" id="JACFXV010000065">
    <property type="protein sequence ID" value="MBA5778991.1"/>
    <property type="molecule type" value="Genomic_DNA"/>
</dbReference>
<reference evidence="6 7" key="1">
    <citation type="submission" date="2020-07" db="EMBL/GenBank/DDBJ databases">
        <title>Stappia sp., F7233, whole genome shotgun sequencing project.</title>
        <authorList>
            <person name="Jiang S."/>
            <person name="Liu Z.W."/>
            <person name="Du Z.J."/>
        </authorList>
    </citation>
    <scope>NUCLEOTIDE SEQUENCE [LARGE SCALE GENOMIC DNA]</scope>
    <source>
        <strain evidence="6 7">F7233</strain>
    </source>
</reference>
<organism evidence="6 7">
    <name type="scientific">Stappia albiluteola</name>
    <dbReference type="NCBI Taxonomy" id="2758565"/>
    <lineage>
        <taxon>Bacteria</taxon>
        <taxon>Pseudomonadati</taxon>
        <taxon>Pseudomonadota</taxon>
        <taxon>Alphaproteobacteria</taxon>
        <taxon>Hyphomicrobiales</taxon>
        <taxon>Stappiaceae</taxon>
        <taxon>Stappia</taxon>
    </lineage>
</organism>
<dbReference type="Pfam" id="PF01734">
    <property type="entry name" value="Patatin"/>
    <property type="match status" value="1"/>
</dbReference>
<gene>
    <name evidence="6" type="ORF">H2509_17830</name>
</gene>
<dbReference type="PANTHER" id="PTHR14226:SF29">
    <property type="entry name" value="NEUROPATHY TARGET ESTERASE SWS"/>
    <property type="match status" value="1"/>
</dbReference>
<dbReference type="InterPro" id="IPR016035">
    <property type="entry name" value="Acyl_Trfase/lysoPLipase"/>
</dbReference>
<keyword evidence="7" id="KW-1185">Reference proteome</keyword>
<keyword evidence="1 4" id="KW-0378">Hydrolase</keyword>
<evidence type="ECO:0000259" key="5">
    <source>
        <dbReference type="PROSITE" id="PS51635"/>
    </source>
</evidence>
<evidence type="ECO:0000313" key="6">
    <source>
        <dbReference type="EMBL" id="MBA5778991.1"/>
    </source>
</evidence>
<feature type="short sequence motif" description="DGA/G" evidence="4">
    <location>
        <begin position="168"/>
        <end position="170"/>
    </location>
</feature>
<keyword evidence="3 4" id="KW-0443">Lipid metabolism</keyword>
<keyword evidence="2 4" id="KW-0442">Lipid degradation</keyword>
<feature type="domain" description="PNPLA" evidence="5">
    <location>
        <begin position="8"/>
        <end position="181"/>
    </location>
</feature>
<evidence type="ECO:0000256" key="3">
    <source>
        <dbReference type="ARBA" id="ARBA00023098"/>
    </source>
</evidence>
<evidence type="ECO:0000256" key="4">
    <source>
        <dbReference type="PROSITE-ProRule" id="PRU01161"/>
    </source>
</evidence>
<evidence type="ECO:0000256" key="2">
    <source>
        <dbReference type="ARBA" id="ARBA00022963"/>
    </source>
</evidence>
<dbReference type="PANTHER" id="PTHR14226">
    <property type="entry name" value="NEUROPATHY TARGET ESTERASE/SWISS CHEESE D.MELANOGASTER"/>
    <property type="match status" value="1"/>
</dbReference>
<dbReference type="GO" id="GO:0016042">
    <property type="term" value="P:lipid catabolic process"/>
    <property type="evidence" value="ECO:0007669"/>
    <property type="project" value="UniProtKB-UniRule"/>
</dbReference>
<dbReference type="Gene3D" id="3.40.1090.10">
    <property type="entry name" value="Cytosolic phospholipase A2 catalytic domain"/>
    <property type="match status" value="2"/>
</dbReference>
<proteinExistence type="predicted"/>
<sequence length="290" mass="31034">MTQPRIGLALGGGGARGLAHIPVLEAFDDLGIRPHAMAGTSIGALLGAAYAGGMAGEAMRSFAEDTFRDRNAVLAKLWKLRPKRFADLFGGGGLMQFEALKVLEVFIGDAIPATFADLRLPLAVIATDFYGCKELDLRTGNLHAAVAASIAIPALFRPVTIDGRIVIDGGVVNPLPFDALPKTCDIIVAVDVVGSPSPRRKRQNPSATDALFGATQILMQTITSQKLRSRRPDILVKPDIDSFRVLDFLKADKVLEAAEPIRETVKRQVADAIEAHDKAAAKGERHRLQA</sequence>
<feature type="active site" description="Nucleophile" evidence="4">
    <location>
        <position position="41"/>
    </location>
</feature>
<accession>A0A839AH23</accession>
<dbReference type="InterPro" id="IPR050301">
    <property type="entry name" value="NTE"/>
</dbReference>
<feature type="short sequence motif" description="GXSXG" evidence="4">
    <location>
        <begin position="39"/>
        <end position="43"/>
    </location>
</feature>
<dbReference type="RefSeq" id="WP_182167825.1">
    <property type="nucleotide sequence ID" value="NZ_JACFXV010000065.1"/>
</dbReference>
<protein>
    <submittedName>
        <fullName evidence="6">Patatin-like phospholipase family protein</fullName>
    </submittedName>
</protein>
<feature type="short sequence motif" description="GXGXXG" evidence="4">
    <location>
        <begin position="12"/>
        <end position="17"/>
    </location>
</feature>
<evidence type="ECO:0000256" key="1">
    <source>
        <dbReference type="ARBA" id="ARBA00022801"/>
    </source>
</evidence>
<dbReference type="Proteomes" id="UP000541109">
    <property type="component" value="Unassembled WGS sequence"/>
</dbReference>
<dbReference type="PROSITE" id="PS51635">
    <property type="entry name" value="PNPLA"/>
    <property type="match status" value="1"/>
</dbReference>
<name>A0A839AH23_9HYPH</name>
<evidence type="ECO:0000313" key="7">
    <source>
        <dbReference type="Proteomes" id="UP000541109"/>
    </source>
</evidence>